<dbReference type="EMBL" id="AP011776">
    <property type="protein sequence ID" value="BAL57451.1"/>
    <property type="molecule type" value="Genomic_DNA"/>
</dbReference>
<sequence length="82" mass="9592">MHLASFAGRDTPYDFRAILKHLLGMESAFFARKALYNYARVGIYQNRHAANVPKKRLRKPLPERKKGACFYKPPSDEKDYLF</sequence>
<proteinExistence type="predicted"/>
<reference evidence="1" key="1">
    <citation type="journal article" date="2005" name="Environ. Microbiol.">
        <title>Genetic and functional properties of uncultivated thermophilic crenarchaeotes from a subsurface gold mine as revealed by analysis of genome fragments.</title>
        <authorList>
            <person name="Nunoura T."/>
            <person name="Hirayama H."/>
            <person name="Takami H."/>
            <person name="Oida H."/>
            <person name="Nishi S."/>
            <person name="Shimamura S."/>
            <person name="Suzuki Y."/>
            <person name="Inagaki F."/>
            <person name="Takai K."/>
            <person name="Nealson K.H."/>
            <person name="Horikoshi K."/>
        </authorList>
    </citation>
    <scope>NUCLEOTIDE SEQUENCE</scope>
</reference>
<reference evidence="1" key="2">
    <citation type="journal article" date="2012" name="PLoS ONE">
        <title>A Deeply Branching Thermophilic Bacterium with an Ancient Acetyl-CoA Pathway Dominates a Subsurface Ecosystem.</title>
        <authorList>
            <person name="Takami H."/>
            <person name="Noguchi H."/>
            <person name="Takaki Y."/>
            <person name="Uchiyama I."/>
            <person name="Toyoda A."/>
            <person name="Nishi S."/>
            <person name="Chee G.-J."/>
            <person name="Arai W."/>
            <person name="Nunoura T."/>
            <person name="Itoh T."/>
            <person name="Hattori M."/>
            <person name="Takai K."/>
        </authorList>
    </citation>
    <scope>NUCLEOTIDE SEQUENCE</scope>
</reference>
<accession>H5SMR5</accession>
<protein>
    <submittedName>
        <fullName evidence="1">Uncharacterized protein</fullName>
    </submittedName>
</protein>
<organism evidence="1">
    <name type="scientific">uncultured Bacteroidota bacterium</name>
    <dbReference type="NCBI Taxonomy" id="152509"/>
    <lineage>
        <taxon>Bacteria</taxon>
        <taxon>Pseudomonadati</taxon>
        <taxon>Bacteroidota</taxon>
        <taxon>environmental samples</taxon>
    </lineage>
</organism>
<name>H5SMR5_9BACT</name>
<evidence type="ECO:0000313" key="1">
    <source>
        <dbReference type="EMBL" id="BAL57451.1"/>
    </source>
</evidence>
<dbReference type="AlphaFoldDB" id="H5SMR5"/>
<gene>
    <name evidence="1" type="ORF">HGMM_F50F04C14</name>
</gene>